<keyword evidence="11" id="KW-1185">Reference proteome</keyword>
<dbReference type="Proteomes" id="UP000286907">
    <property type="component" value="Chromosome"/>
</dbReference>
<keyword evidence="10" id="KW-0808">Transferase</keyword>
<dbReference type="InterPro" id="IPR005702">
    <property type="entry name" value="Wzc-like_C"/>
</dbReference>
<evidence type="ECO:0000313" key="11">
    <source>
        <dbReference type="Proteomes" id="UP000286907"/>
    </source>
</evidence>
<dbReference type="SUPFAM" id="SSF89550">
    <property type="entry name" value="PHP domain-like"/>
    <property type="match status" value="1"/>
</dbReference>
<protein>
    <recommendedName>
        <fullName evidence="3">Tyrosine-protein kinase CpsD</fullName>
        <ecNumber evidence="2">3.1.3.48</ecNumber>
    </recommendedName>
</protein>
<dbReference type="EC" id="3.1.3.48" evidence="2"/>
<proteinExistence type="inferred from homology"/>
<evidence type="ECO:0000256" key="2">
    <source>
        <dbReference type="ARBA" id="ARBA00013064"/>
    </source>
</evidence>
<dbReference type="SUPFAM" id="SSF52540">
    <property type="entry name" value="P-loop containing nucleoside triphosphate hydrolases"/>
    <property type="match status" value="1"/>
</dbReference>
<dbReference type="GO" id="GO:0004715">
    <property type="term" value="F:non-membrane spanning protein tyrosine kinase activity"/>
    <property type="evidence" value="ECO:0007669"/>
    <property type="project" value="UniProtKB-EC"/>
</dbReference>
<evidence type="ECO:0000259" key="9">
    <source>
        <dbReference type="Pfam" id="PF13614"/>
    </source>
</evidence>
<dbReference type="InterPro" id="IPR027417">
    <property type="entry name" value="P-loop_NTPase"/>
</dbReference>
<evidence type="ECO:0000256" key="6">
    <source>
        <dbReference type="ARBA" id="ARBA00023137"/>
    </source>
</evidence>
<evidence type="ECO:0000256" key="4">
    <source>
        <dbReference type="ARBA" id="ARBA00022801"/>
    </source>
</evidence>
<keyword evidence="4" id="KW-0378">Hydrolase</keyword>
<feature type="domain" description="AAA" evidence="9">
    <location>
        <begin position="68"/>
        <end position="186"/>
    </location>
</feature>
<dbReference type="InterPro" id="IPR025669">
    <property type="entry name" value="AAA_dom"/>
</dbReference>
<dbReference type="PANTHER" id="PTHR39181">
    <property type="entry name" value="TYROSINE-PROTEIN PHOSPHATASE YWQE"/>
    <property type="match status" value="1"/>
</dbReference>
<organism evidence="10 11">
    <name type="scientific">Oenococcus sicerae</name>
    <dbReference type="NCBI Taxonomy" id="2203724"/>
    <lineage>
        <taxon>Bacteria</taxon>
        <taxon>Bacillati</taxon>
        <taxon>Bacillota</taxon>
        <taxon>Bacilli</taxon>
        <taxon>Lactobacillales</taxon>
        <taxon>Lactobacillaceae</taxon>
        <taxon>Oenococcus</taxon>
    </lineage>
</organism>
<dbReference type="Pfam" id="PF19567">
    <property type="entry name" value="CpsB_CapC"/>
    <property type="match status" value="1"/>
</dbReference>
<evidence type="ECO:0000256" key="8">
    <source>
        <dbReference type="ARBA" id="ARBA00051722"/>
    </source>
</evidence>
<evidence type="ECO:0000256" key="1">
    <source>
        <dbReference type="ARBA" id="ARBA00005750"/>
    </source>
</evidence>
<evidence type="ECO:0000256" key="7">
    <source>
        <dbReference type="ARBA" id="ARBA00024964"/>
    </source>
</evidence>
<evidence type="ECO:0000313" key="10">
    <source>
        <dbReference type="EMBL" id="QAS69343.1"/>
    </source>
</evidence>
<keyword evidence="6" id="KW-0418">Kinase</keyword>
<sequence length="564" mass="61322">MPSKRKIQKLSAVDIRSSRYGVPLITVRDPQDVVSEQFRVLRANIDFAAASIDKLQTVLFTSSEMSDGKSTVAQNLAVTWAQAGKRVLLVDADFRRPTLHRTFSIANDHGLTTVLAMNDQPAQVIHAAEEPNLFVMASGPMPPNPSELLGSDKMLKVLNWMKHEFDMIVIDSTPLLLVPDAQALIPRTDGVVLVALLGKTKKKSLLSATRILKLAKAHVLGVVTRSQLRADKGYGYGYGYTSTNVMNTEQVKKETPVKPVLPAKKTPVVTASASSQSAASSQPAWSNFGYTAAASDSHEAPAAEKEDPAPVVNKKATLVDIHAHILPGLDDGSNSLDASLELAREAVSNGIKTIVATPHTMSAKYTNEAADVVKVVDAFQAELKKAAIDLTILPGQEVHLTGDLVSALDQGKLLTLADSKKYLLIELPDRDLPLFTHNVIFQLKSRGIMTIVAHPERNSYLLEHPEELNKLAERGALFQLTSASINGAFGKRIADFSIDLLRRGFVTTIASDAHNFADNRRYHLAEAYELIGHLLNQQLVTALKMNAARIITGEPVDSTTIEEF</sequence>
<dbReference type="Gene3D" id="3.20.20.140">
    <property type="entry name" value="Metal-dependent hydrolases"/>
    <property type="match status" value="1"/>
</dbReference>
<dbReference type="Gene3D" id="3.40.50.300">
    <property type="entry name" value="P-loop containing nucleotide triphosphate hydrolases"/>
    <property type="match status" value="1"/>
</dbReference>
<dbReference type="Pfam" id="PF13614">
    <property type="entry name" value="AAA_31"/>
    <property type="match status" value="1"/>
</dbReference>
<dbReference type="NCBIfam" id="TIGR01007">
    <property type="entry name" value="eps_fam"/>
    <property type="match status" value="1"/>
</dbReference>
<evidence type="ECO:0000256" key="3">
    <source>
        <dbReference type="ARBA" id="ARBA00019200"/>
    </source>
</evidence>
<dbReference type="CDD" id="cd05387">
    <property type="entry name" value="BY-kinase"/>
    <property type="match status" value="1"/>
</dbReference>
<dbReference type="InterPro" id="IPR016667">
    <property type="entry name" value="Caps_polysacc_synth_CpsB/CapC"/>
</dbReference>
<name>A0ABX5QKS1_9LACO</name>
<keyword evidence="6" id="KW-0829">Tyrosine-protein kinase</keyword>
<accession>A0ABX5QKS1</accession>
<evidence type="ECO:0000256" key="5">
    <source>
        <dbReference type="ARBA" id="ARBA00022912"/>
    </source>
</evidence>
<comment type="similarity">
    <text evidence="1">Belongs to the metallo-dependent hydrolases superfamily. CpsB/CapC family.</text>
</comment>
<dbReference type="PANTHER" id="PTHR39181:SF1">
    <property type="entry name" value="TYROSINE-PROTEIN PHOSPHATASE YWQE"/>
    <property type="match status" value="1"/>
</dbReference>
<gene>
    <name evidence="10" type="ORF">DLJ48_01795</name>
</gene>
<keyword evidence="5" id="KW-0904">Protein phosphatase</keyword>
<dbReference type="InterPro" id="IPR016195">
    <property type="entry name" value="Pol/histidinol_Pase-like"/>
</dbReference>
<comment type="function">
    <text evidence="7">Involved in the regulation of capsular polysaccharide biosynthesis. Autophosphorylation of CpsD attenuates its activity and reduces the level of encapsulation. May be part of a complex that directs the coordinated polymerization and export to the cell surface of the capsular polysaccharide.</text>
</comment>
<comment type="catalytic activity">
    <reaction evidence="8">
        <text>O-phospho-L-tyrosyl-[protein] + H2O = L-tyrosyl-[protein] + phosphate</text>
        <dbReference type="Rhea" id="RHEA:10684"/>
        <dbReference type="Rhea" id="RHEA-COMP:10136"/>
        <dbReference type="Rhea" id="RHEA-COMP:20101"/>
        <dbReference type="ChEBI" id="CHEBI:15377"/>
        <dbReference type="ChEBI" id="CHEBI:43474"/>
        <dbReference type="ChEBI" id="CHEBI:46858"/>
        <dbReference type="ChEBI" id="CHEBI:61978"/>
        <dbReference type="EC" id="3.1.3.48"/>
    </reaction>
</comment>
<dbReference type="RefSeq" id="WP_128685365.1">
    <property type="nucleotide sequence ID" value="NZ_CP029684.2"/>
</dbReference>
<dbReference type="EMBL" id="CP029684">
    <property type="protein sequence ID" value="QAS69343.1"/>
    <property type="molecule type" value="Genomic_DNA"/>
</dbReference>
<reference evidence="10 11" key="1">
    <citation type="journal article" date="2019" name="Syst. Appl. Microbiol.">
        <title>Oenococcus sicerae sp. nov., isolated from French cider.</title>
        <authorList>
            <person name="Cousin F.J."/>
            <person name="Le Guellec R."/>
            <person name="Chagnot C."/>
            <person name="Goux D."/>
            <person name="Dalmasso M."/>
            <person name="Laplace J.M."/>
            <person name="Cretenet M."/>
        </authorList>
    </citation>
    <scope>NUCLEOTIDE SEQUENCE [LARGE SCALE GENOMIC DNA]</scope>
    <source>
        <strain evidence="10 11">UCMA 15228</strain>
    </source>
</reference>